<dbReference type="EMBL" id="BGZK01000592">
    <property type="protein sequence ID" value="GBP51964.1"/>
    <property type="molecule type" value="Genomic_DNA"/>
</dbReference>
<organism evidence="2 3">
    <name type="scientific">Eumeta variegata</name>
    <name type="common">Bagworm moth</name>
    <name type="synonym">Eumeta japonica</name>
    <dbReference type="NCBI Taxonomy" id="151549"/>
    <lineage>
        <taxon>Eukaryota</taxon>
        <taxon>Metazoa</taxon>
        <taxon>Ecdysozoa</taxon>
        <taxon>Arthropoda</taxon>
        <taxon>Hexapoda</taxon>
        <taxon>Insecta</taxon>
        <taxon>Pterygota</taxon>
        <taxon>Neoptera</taxon>
        <taxon>Endopterygota</taxon>
        <taxon>Lepidoptera</taxon>
        <taxon>Glossata</taxon>
        <taxon>Ditrysia</taxon>
        <taxon>Tineoidea</taxon>
        <taxon>Psychidae</taxon>
        <taxon>Oiketicinae</taxon>
        <taxon>Eumeta</taxon>
    </lineage>
</organism>
<dbReference type="AlphaFoldDB" id="A0A4C1WPF0"/>
<accession>A0A4C1WPF0</accession>
<comment type="caution">
    <text evidence="2">The sequence shown here is derived from an EMBL/GenBank/DDBJ whole genome shotgun (WGS) entry which is preliminary data.</text>
</comment>
<sequence>MKISIGLGFESRAGPSSGSKAGPRSFPNTIINGQRRLGPHMSVVFNTPYALVDVTVCIFLRMYLVGMNSSRSHSSGHWDGVPKKETVPFKTERMVTLSILHTACIEEHAKLCSGMSSQRRRRRLLAASDPCPG</sequence>
<feature type="region of interest" description="Disordered" evidence="1">
    <location>
        <begin position="1"/>
        <end position="26"/>
    </location>
</feature>
<evidence type="ECO:0000256" key="1">
    <source>
        <dbReference type="SAM" id="MobiDB-lite"/>
    </source>
</evidence>
<gene>
    <name evidence="2" type="ORF">EVAR_80059_1</name>
</gene>
<evidence type="ECO:0000313" key="2">
    <source>
        <dbReference type="EMBL" id="GBP51964.1"/>
    </source>
</evidence>
<evidence type="ECO:0000313" key="3">
    <source>
        <dbReference type="Proteomes" id="UP000299102"/>
    </source>
</evidence>
<dbReference type="Proteomes" id="UP000299102">
    <property type="component" value="Unassembled WGS sequence"/>
</dbReference>
<reference evidence="2 3" key="1">
    <citation type="journal article" date="2019" name="Commun. Biol.">
        <title>The bagworm genome reveals a unique fibroin gene that provides high tensile strength.</title>
        <authorList>
            <person name="Kono N."/>
            <person name="Nakamura H."/>
            <person name="Ohtoshi R."/>
            <person name="Tomita M."/>
            <person name="Numata K."/>
            <person name="Arakawa K."/>
        </authorList>
    </citation>
    <scope>NUCLEOTIDE SEQUENCE [LARGE SCALE GENOMIC DNA]</scope>
</reference>
<name>A0A4C1WPF0_EUMVA</name>
<protein>
    <submittedName>
        <fullName evidence="2">Uncharacterized protein</fullName>
    </submittedName>
</protein>
<keyword evidence="3" id="KW-1185">Reference proteome</keyword>
<proteinExistence type="predicted"/>